<feature type="transmembrane region" description="Helical" evidence="2">
    <location>
        <begin position="2355"/>
        <end position="2380"/>
    </location>
</feature>
<feature type="transmembrane region" description="Helical" evidence="2">
    <location>
        <begin position="2386"/>
        <end position="2408"/>
    </location>
</feature>
<dbReference type="Proteomes" id="UP000689195">
    <property type="component" value="Unassembled WGS sequence"/>
</dbReference>
<feature type="transmembrane region" description="Helical" evidence="2">
    <location>
        <begin position="2573"/>
        <end position="2599"/>
    </location>
</feature>
<comment type="caution">
    <text evidence="3">The sequence shown here is derived from an EMBL/GenBank/DDBJ whole genome shotgun (WGS) entry which is preliminary data.</text>
</comment>
<gene>
    <name evidence="3" type="ORF">PPENT_87.1.T0240201</name>
</gene>
<keyword evidence="4" id="KW-1185">Reference proteome</keyword>
<feature type="transmembrane region" description="Helical" evidence="2">
    <location>
        <begin position="2502"/>
        <end position="2528"/>
    </location>
</feature>
<reference evidence="3" key="1">
    <citation type="submission" date="2021-01" db="EMBL/GenBank/DDBJ databases">
        <authorList>
            <consortium name="Genoscope - CEA"/>
            <person name="William W."/>
        </authorList>
    </citation>
    <scope>NUCLEOTIDE SEQUENCE</scope>
</reference>
<evidence type="ECO:0000313" key="3">
    <source>
        <dbReference type="EMBL" id="CAD8153415.1"/>
    </source>
</evidence>
<feature type="transmembrane region" description="Helical" evidence="2">
    <location>
        <begin position="2442"/>
        <end position="2464"/>
    </location>
</feature>
<dbReference type="PANTHER" id="PTHR11319">
    <property type="entry name" value="G PROTEIN-COUPLED RECEPTOR-RELATED"/>
    <property type="match status" value="1"/>
</dbReference>
<sequence length="2706" mass="312179">MFIVFYLTVVAFATVNPTLFGYDAQGNICPMGIADCLPTQYILCEFGYFLYVDVLNQKNCLPCPYFLFQDELNILCGDCLEDPYNWQYSRACTYNYRIQTGSPGDVYLRENIQKTIFYIQEKPTSIVNPKRPVQFKYELQICEGCSVFCIFDTNQNQDDENNDENIDENIDENNDENNDENIDENNDEGLSCYDNNQQDNLFNGILCLDHYYYIEFECRECQPNCKTCNSSTCQVCNDGYYLNSESLCQICQPGCIKCEYSDSMLLCLQCSKSNSEYLVESIDFQYCESCYYQCARCEYISYDYYKDYGYLEYGTRDQYFDYSINYLLRCRQCVSSSQFISYDGQTCEDCQIENCQLCYYQLDEIGHTTLEYDFIPTSYPKSQMLCHICKTGFYRKDDKTKCLPIPDPSATSCSSFNKAPNGSNDLDDKCTFCEDKVLDLQQPINPQCLTSKLCSKVIKNCERCFIQKRPEKEDSTISFCTQCGYGYYPDIFSGKCFACPINCKKCWQYTPSYNFTSYLQTYQTITQDDFFLFSLESQQDAKCTQCQEGFSLYGNQCMGCTSNCKNCYEDDEKAFCYYCGTPDQQSILSDMSECQECPNYCAACRDRIDTDPIVNRYFNPVSDILYKYSRMCYKLNKQAEIDCVFIDNKIGLPVKCGNPDCPTIKQYKCFNKDEVNIEFDCDTDLEKYNSAKTKISIITFQDIDSFRAYQSYNDNTIKELTINLKLIGDYCEFKKESQFQFSFRQNVYSLQKVILNINQNLGAQQKWYVAGLMSFIGVSQVNINNVQIEYFKEGKNAPKEFGFYLKSQDESQFILNNIEFMKEKQKNQKLLIIVENPVNFTMSNVKITNIETKDQVVYFNYSLPTLSYQDIKLNNVELINCYYNFSSIITYSNIAPSLFVKISNLKITQGNFISSSIIKSNFQSNSLYYQIDKLTLMFNYFSNSTLFQLANLQTSQQFSNVDILYNRFINSKVFLMNSFQFSQFYFDNNILLNNSIIFQTVKELKTNNQLQSSLLEYKFDKIKIINSNCYSINCLMIMSTPINTYSIITMMTISNLQISNIGLYDISQRNTFLTTSALISWDKFSDLKLSNFQFDNIQGLTIFYISTIKSLTLTTLKYDWSQSNFQQQQISPKNNLIPTTTDCSDRKIAASSFSYILFFIYQFSNSITISDVLIQRQLLIDASIFYIQSYDVAYQNTTNGNNIESITLQGFQILNNSLVSTKKGLFSGCINIDSNQIQMIIMDNLNFQSNHLQQIISKQTIVIVTLFQISSPRSTIQLINFLSEYNRAIKSDYGLIKIDCQKLIMNNATFKYTNIIDKLWVKRLEPNQISTDDDIKSFFEIKSYGTIMDLTTTLSNISQVFVYYTYGIQAGIKLTTIGTSSIQIKNSQLQNIFSSLELKHSSIGGSFFIDSTLSNLNCLISNLSIINSRVRQTGGCIYVFASNKNQNITIQKSYFEKCQALDTSFMRVDFFTDATFQQVTLDDVSVIDNSIDKLISVIPQIQVFEFLYFLQTSSVYTQTNGRLIIGDSLFQQINYTSALSLNQLELLYINKLSILKGFLFYNPLLSLSLLQSGGQAYVGNLDIIEFQETDYTFITQYNCSSLIPQSFTYIIPEQNCDQILLFQEQLDEMDIDDEIYEYYDENLEIMYNRLTSNTKYIPIYIQRVKLDSLSNIIDIVITLNQQLVNCLMNNILYLSKQLNLDNFSSLFYISEVNDNHLVQIKKIQLVQNKCLQCRGGLLQIRSISDTNTKELVSISEFFCQYNTIGYYGCASLVFEDVIKDVTLLSEIIDESIQNQRILQGSDFSSLNHTIIIQSYQCNNNLARAGTCLNLRGVTAIVQDSLFSSNNASLVGGSIYFENLGTNNMYLQNNQFINNQAQIGGAIYLLNYQLSNTDKLSLSFDKNSADDGGTDIQELTIQQTLQLINIPFESQTYLNNDGDETDDGAIDNTTVVIKDNITLEYHKIGNYPQLTNLLILPSGQRISKYLYFYEVTQEQVPYEWVFRIINLNRFGDVVRNSKPDENCVIDGRIQNQSIYNDFLSFTNNFTIPSKVYYNPEKGGYDMDDLILIFDPQASLDLYLELRFTCNSVELPIYNTKPPYQILGFNKNYELYARIRTFPCQIGEAYDSQQCKACQKSDLAYSVEKDSVLCKQMNRLTMRSVSPTGINLIQGYWRPIYQNDEVEYCVNLPNNCNGGWIPGNPSCYTGHVGALCESCDIYMIQNEERWAPSDPYKCGLCKDSEQYNLIIIIAISILTMISTIMSVKGTFEALQLQIVEDIIKLFGRRLKSDSSNLATMVQTLTNYFQIVQIVMTFQLQIPSGVQTATQTAGNPTGSMAYSLDCLLIKISDIELLYFKMIWALVMPLCYLGAIILGYLIICIIGITKFSQSIIYTALIYMFLYMHPTLVQGFISQASIRTISGLPWVKADVGYRYDSDLHNYWMARFIGPMLIIWVIALPGLFMFLVWLKRNKLDLKQTKMTLGYFYREYSKDSYLWEFVKIFQKEFFVIILVYYEEYVIIKGLLIVLVLFIYGWYQVSVSPYGSKKLNEIDRYSTMVCAATLCLGVLMYGAQLKDYYYIQVIILIILAFLNLWFIIMCILQIFQGYLIKFQDQLDIIREKLLKSKPELKEKRGFIGKLLIHKGNMNKRVKFLWELLKTRTITAVKITKLSQEIQFEDAFDYVIQNNIDQIQIVGVSSKQQFEKLNSQENQ</sequence>
<accession>A0A8S1TKC6</accession>
<evidence type="ECO:0000313" key="4">
    <source>
        <dbReference type="Proteomes" id="UP000689195"/>
    </source>
</evidence>
<dbReference type="OrthoDB" id="292938at2759"/>
<feature type="transmembrane region" description="Helical" evidence="2">
    <location>
        <begin position="2549"/>
        <end position="2567"/>
    </location>
</feature>
<keyword evidence="2" id="KW-0812">Transmembrane</keyword>
<evidence type="ECO:0000256" key="2">
    <source>
        <dbReference type="SAM" id="Phobius"/>
    </source>
</evidence>
<dbReference type="PANTHER" id="PTHR11319:SF35">
    <property type="entry name" value="OUTER MEMBRANE PROTEIN PMPC-RELATED"/>
    <property type="match status" value="1"/>
</dbReference>
<feature type="region of interest" description="Disordered" evidence="1">
    <location>
        <begin position="159"/>
        <end position="185"/>
    </location>
</feature>
<proteinExistence type="predicted"/>
<keyword evidence="2" id="KW-0472">Membrane</keyword>
<keyword evidence="2" id="KW-1133">Transmembrane helix</keyword>
<dbReference type="EMBL" id="CAJJDO010000024">
    <property type="protein sequence ID" value="CAD8153415.1"/>
    <property type="molecule type" value="Genomic_DNA"/>
</dbReference>
<name>A0A8S1TKC6_9CILI</name>
<evidence type="ECO:0008006" key="5">
    <source>
        <dbReference type="Google" id="ProtNLM"/>
    </source>
</evidence>
<protein>
    <recommendedName>
        <fullName evidence="5">Transmembrane protein</fullName>
    </recommendedName>
</protein>
<organism evidence="3 4">
    <name type="scientific">Paramecium pentaurelia</name>
    <dbReference type="NCBI Taxonomy" id="43138"/>
    <lineage>
        <taxon>Eukaryota</taxon>
        <taxon>Sar</taxon>
        <taxon>Alveolata</taxon>
        <taxon>Ciliophora</taxon>
        <taxon>Intramacronucleata</taxon>
        <taxon>Oligohymenophorea</taxon>
        <taxon>Peniculida</taxon>
        <taxon>Parameciidae</taxon>
        <taxon>Paramecium</taxon>
    </lineage>
</organism>
<evidence type="ECO:0000256" key="1">
    <source>
        <dbReference type="SAM" id="MobiDB-lite"/>
    </source>
</evidence>